<dbReference type="Proteomes" id="UP000829517">
    <property type="component" value="Unassembled WGS sequence"/>
</dbReference>
<feature type="short sequence motif" description="DGA/G" evidence="2">
    <location>
        <begin position="182"/>
        <end position="184"/>
    </location>
</feature>
<dbReference type="SUPFAM" id="SSF52151">
    <property type="entry name" value="FabD/lysophospholipase-like"/>
    <property type="match status" value="1"/>
</dbReference>
<keyword evidence="5" id="KW-1185">Reference proteome</keyword>
<feature type="domain" description="PNPLA" evidence="3">
    <location>
        <begin position="4"/>
        <end position="195"/>
    </location>
</feature>
<dbReference type="EMBL" id="JAETXX010000002">
    <property type="protein sequence ID" value="MCF8714107.1"/>
    <property type="molecule type" value="Genomic_DNA"/>
</dbReference>
<organism evidence="4 5">
    <name type="scientific">Joostella atrarenae</name>
    <dbReference type="NCBI Taxonomy" id="679257"/>
    <lineage>
        <taxon>Bacteria</taxon>
        <taxon>Pseudomonadati</taxon>
        <taxon>Bacteroidota</taxon>
        <taxon>Flavobacteriia</taxon>
        <taxon>Flavobacteriales</taxon>
        <taxon>Flavobacteriaceae</taxon>
        <taxon>Joostella</taxon>
    </lineage>
</organism>
<dbReference type="InterPro" id="IPR002641">
    <property type="entry name" value="PNPLA_dom"/>
</dbReference>
<sequence>MKALVISGGGSKGAFAGGVAQYLIEELKIDYDLFLGTSTGSLLVNHLALNEVEKIKEVYTSVNNESIFNICPFRIRKKYGVEQISIHHLNVVRNFLRGSKTFGESENLKKLIRKTLTEEEFLQLKHSTKEVIVTVSNLSLNQVEYKSINDFSYDDFCDWVWISSNYTPFMSLARKEGCEYADGGIGTMVPIEEAIRRGAKEIDAIILQTEITQLNRLPSRNPFSLLTTMFSFMLDRIEHQNIRIGKFVASNNDVIINFYYTPTVLTTNSLIFEKVKMTRWWQSGYDFAKFKNKETSQL</sequence>
<evidence type="ECO:0000256" key="2">
    <source>
        <dbReference type="PROSITE-ProRule" id="PRU01161"/>
    </source>
</evidence>
<keyword evidence="1 2" id="KW-0443">Lipid metabolism</keyword>
<evidence type="ECO:0000313" key="5">
    <source>
        <dbReference type="Proteomes" id="UP000829517"/>
    </source>
</evidence>
<dbReference type="Pfam" id="PF01734">
    <property type="entry name" value="Patatin"/>
    <property type="match status" value="1"/>
</dbReference>
<dbReference type="Gene3D" id="3.40.1090.10">
    <property type="entry name" value="Cytosolic phospholipase A2 catalytic domain"/>
    <property type="match status" value="1"/>
</dbReference>
<keyword evidence="2" id="KW-0442">Lipid degradation</keyword>
<protein>
    <submittedName>
        <fullName evidence="4">Patatin-like phospholipase family protein</fullName>
    </submittedName>
</protein>
<comment type="caution">
    <text evidence="4">The sequence shown here is derived from an EMBL/GenBank/DDBJ whole genome shotgun (WGS) entry which is preliminary data.</text>
</comment>
<feature type="short sequence motif" description="GXSXG" evidence="2">
    <location>
        <begin position="36"/>
        <end position="40"/>
    </location>
</feature>
<keyword evidence="2" id="KW-0378">Hydrolase</keyword>
<dbReference type="PROSITE" id="PS51635">
    <property type="entry name" value="PNPLA"/>
    <property type="match status" value="1"/>
</dbReference>
<feature type="active site" description="Nucleophile" evidence="2">
    <location>
        <position position="38"/>
    </location>
</feature>
<name>A0ABS9J0Z5_9FLAO</name>
<accession>A0ABS9J0Z5</accession>
<feature type="short sequence motif" description="GXGXXG" evidence="2">
    <location>
        <begin position="8"/>
        <end position="13"/>
    </location>
</feature>
<evidence type="ECO:0000256" key="1">
    <source>
        <dbReference type="ARBA" id="ARBA00023098"/>
    </source>
</evidence>
<evidence type="ECO:0000313" key="4">
    <source>
        <dbReference type="EMBL" id="MCF8714107.1"/>
    </source>
</evidence>
<gene>
    <name evidence="4" type="ORF">JM658_04630</name>
</gene>
<dbReference type="InterPro" id="IPR016035">
    <property type="entry name" value="Acyl_Trfase/lysoPLipase"/>
</dbReference>
<feature type="active site" description="Proton acceptor" evidence="2">
    <location>
        <position position="182"/>
    </location>
</feature>
<evidence type="ECO:0000259" key="3">
    <source>
        <dbReference type="PROSITE" id="PS51635"/>
    </source>
</evidence>
<dbReference type="RefSeq" id="WP_236958071.1">
    <property type="nucleotide sequence ID" value="NZ_JAETXX010000002.1"/>
</dbReference>
<reference evidence="4 5" key="1">
    <citation type="submission" date="2021-01" db="EMBL/GenBank/DDBJ databases">
        <title>Genome sequencing of Joostella atrarenae M1-2 (= KCTC 23194).</title>
        <authorList>
            <person name="Zakaria M.R."/>
            <person name="Lam M.Q."/>
            <person name="Chong C.S."/>
        </authorList>
    </citation>
    <scope>NUCLEOTIDE SEQUENCE [LARGE SCALE GENOMIC DNA]</scope>
    <source>
        <strain evidence="4 5">M1-2</strain>
    </source>
</reference>
<proteinExistence type="predicted"/>